<dbReference type="RefSeq" id="WP_109620574.1">
    <property type="nucleotide sequence ID" value="NZ_QGDO01000005.1"/>
</dbReference>
<reference evidence="1 2" key="1">
    <citation type="submission" date="2018-03" db="EMBL/GenBank/DDBJ databases">
        <title>Genomic Encyclopedia of Archaeal and Bacterial Type Strains, Phase II (KMG-II): from individual species to whole genera.</title>
        <authorList>
            <person name="Goeker M."/>
        </authorList>
    </citation>
    <scope>NUCLEOTIDE SEQUENCE [LARGE SCALE GENOMIC DNA]</scope>
    <source>
        <strain evidence="1 2">DSM 28229</strain>
    </source>
</reference>
<comment type="caution">
    <text evidence="1">The sequence shown here is derived from an EMBL/GenBank/DDBJ whole genome shotgun (WGS) entry which is preliminary data.</text>
</comment>
<dbReference type="OrthoDB" id="9785180at2"/>
<gene>
    <name evidence="1" type="ORF">BC781_105190</name>
</gene>
<proteinExistence type="predicted"/>
<dbReference type="PROSITE" id="PS51257">
    <property type="entry name" value="PROKAR_LIPOPROTEIN"/>
    <property type="match status" value="1"/>
</dbReference>
<dbReference type="InterPro" id="IPR027304">
    <property type="entry name" value="Trigger_fact/SurA_dom_sf"/>
</dbReference>
<accession>A0A315Z999</accession>
<keyword evidence="2" id="KW-1185">Reference proteome</keyword>
<evidence type="ECO:0000313" key="2">
    <source>
        <dbReference type="Proteomes" id="UP000245535"/>
    </source>
</evidence>
<protein>
    <submittedName>
        <fullName evidence="1">Uncharacterized protein</fullName>
    </submittedName>
</protein>
<dbReference type="EMBL" id="QGDO01000005">
    <property type="protein sequence ID" value="PWJ40126.1"/>
    <property type="molecule type" value="Genomic_DNA"/>
</dbReference>
<organism evidence="1 2">
    <name type="scientific">Sediminitomix flava</name>
    <dbReference type="NCBI Taxonomy" id="379075"/>
    <lineage>
        <taxon>Bacteria</taxon>
        <taxon>Pseudomonadati</taxon>
        <taxon>Bacteroidota</taxon>
        <taxon>Cytophagia</taxon>
        <taxon>Cytophagales</taxon>
        <taxon>Flammeovirgaceae</taxon>
        <taxon>Sediminitomix</taxon>
    </lineage>
</organism>
<name>A0A315Z999_SEDFL</name>
<evidence type="ECO:0000313" key="1">
    <source>
        <dbReference type="EMBL" id="PWJ40126.1"/>
    </source>
</evidence>
<dbReference type="AlphaFoldDB" id="A0A315Z999"/>
<sequence length="290" mass="34335">MKKAFIFLIPAFLFGACEQVSSIFDTENEDEITVARVGDHYLYQSELDKILEGTVASDSNSLRKKYIEKWVQNQLVVEQAKNSETIDFEKIDLKVEDYRDQLMIYAFEKQYVSQNMDTVISQEQIQDFYETNKDNFLLRTNIVRGIFLKFPKGTPGIKRVKPFLLSDKEEDVEKLRSLAFTYGDQVHLDRNTWVELDEIIFNTPFNNEVGKLTTALKRKKLWEAEDEDFTYFFLIDEYKIQDEDSPMSFVENKIKEVLLYKRKTDLRKNLLKNTFEKAEANKDYEIYEIN</sequence>
<dbReference type="SUPFAM" id="SSF109998">
    <property type="entry name" value="Triger factor/SurA peptide-binding domain-like"/>
    <property type="match status" value="1"/>
</dbReference>
<dbReference type="Proteomes" id="UP000245535">
    <property type="component" value="Unassembled WGS sequence"/>
</dbReference>